<dbReference type="EMBL" id="JAOYFB010000001">
    <property type="protein sequence ID" value="KAK4002616.1"/>
    <property type="molecule type" value="Genomic_DNA"/>
</dbReference>
<keyword evidence="3" id="KW-0560">Oxidoreductase</keyword>
<evidence type="ECO:0000256" key="4">
    <source>
        <dbReference type="ARBA" id="ARBA00030273"/>
    </source>
</evidence>
<evidence type="ECO:0000256" key="5">
    <source>
        <dbReference type="ARBA" id="ARBA00030643"/>
    </source>
</evidence>
<evidence type="ECO:0000313" key="9">
    <source>
        <dbReference type="Proteomes" id="UP001234178"/>
    </source>
</evidence>
<evidence type="ECO:0000313" key="8">
    <source>
        <dbReference type="EMBL" id="KAK4002616.1"/>
    </source>
</evidence>
<dbReference type="Pfam" id="PF20939">
    <property type="entry name" value="MsrA_helical"/>
    <property type="match status" value="1"/>
</dbReference>
<evidence type="ECO:0000256" key="3">
    <source>
        <dbReference type="ARBA" id="ARBA00023002"/>
    </source>
</evidence>
<gene>
    <name evidence="8" type="ORF">OUZ56_004429</name>
</gene>
<dbReference type="Gene3D" id="3.30.1060.10">
    <property type="entry name" value="Peptide methionine sulphoxide reductase MsrA"/>
    <property type="match status" value="1"/>
</dbReference>
<dbReference type="Proteomes" id="UP001234178">
    <property type="component" value="Unassembled WGS sequence"/>
</dbReference>
<evidence type="ECO:0000259" key="6">
    <source>
        <dbReference type="Pfam" id="PF01625"/>
    </source>
</evidence>
<evidence type="ECO:0000259" key="7">
    <source>
        <dbReference type="Pfam" id="PF20939"/>
    </source>
</evidence>
<evidence type="ECO:0000256" key="1">
    <source>
        <dbReference type="ARBA" id="ARBA00005591"/>
    </source>
</evidence>
<dbReference type="Pfam" id="PF01625">
    <property type="entry name" value="PMSR"/>
    <property type="match status" value="1"/>
</dbReference>
<feature type="domain" description="Selenoprotein methionine sulfoxide reductase A helical" evidence="7">
    <location>
        <begin position="199"/>
        <end position="233"/>
    </location>
</feature>
<dbReference type="InterPro" id="IPR002569">
    <property type="entry name" value="Met_Sox_Rdtase_MsrA_dom"/>
</dbReference>
<dbReference type="InterPro" id="IPR036509">
    <property type="entry name" value="Met_Sox_Rdtase_MsrA_sf"/>
</dbReference>
<dbReference type="InterPro" id="IPR049006">
    <property type="entry name" value="MsrA_helical"/>
</dbReference>
<accession>A0ABQ9YPT6</accession>
<dbReference type="EC" id="1.8.4.11" evidence="2"/>
<evidence type="ECO:0000256" key="2">
    <source>
        <dbReference type="ARBA" id="ARBA00012502"/>
    </source>
</evidence>
<comment type="caution">
    <text evidence="8">The sequence shown here is derived from an EMBL/GenBank/DDBJ whole genome shotgun (WGS) entry which is preliminary data.</text>
</comment>
<comment type="similarity">
    <text evidence="1">Belongs to the MsrA Met sulfoxide reductase family.</text>
</comment>
<dbReference type="SUPFAM" id="SSF55068">
    <property type="entry name" value="Peptide methionine sulfoxide reductase"/>
    <property type="match status" value="1"/>
</dbReference>
<sequence length="311" mass="35953">MISSRVFFKKLFFSYKMRQKDCLILLLWKEISIDTHHKHITFTLVVGSPLKTTSSKMPASQMAQFGCASGVIRTRVGFSGGTKPNPTYRSLGDHTETTEVVYDPTKTNYSNLLSMFWKNHDSTQKCTRQYMSAVFYHNEEQKRLAMESLENAQKTLTKPVQTQILKGSTFYEAEDYHQKYLLQQHPWLMNALDIEPGPELNHSYVATRLNGYIGGYGTLANFEAELPSLHLDDKIADYIRRAMQNGSRVNYSLQKHLSVFRKNYQFQHKIVLNVEEFVIRSVVRDLARFPLMQVLGNVACDTQEQDHNYIN</sequence>
<keyword evidence="9" id="KW-1185">Reference proteome</keyword>
<feature type="domain" description="Peptide methionine sulphoxide reductase MsrA" evidence="6">
    <location>
        <begin position="64"/>
        <end position="185"/>
    </location>
</feature>
<dbReference type="InterPro" id="IPR050162">
    <property type="entry name" value="MsrA_MetSO_reductase"/>
</dbReference>
<reference evidence="8 9" key="1">
    <citation type="journal article" date="2023" name="Nucleic Acids Res.">
        <title>The hologenome of Daphnia magna reveals possible DNA methylation and microbiome-mediated evolution of the host genome.</title>
        <authorList>
            <person name="Chaturvedi A."/>
            <person name="Li X."/>
            <person name="Dhandapani V."/>
            <person name="Marshall H."/>
            <person name="Kissane S."/>
            <person name="Cuenca-Cambronero M."/>
            <person name="Asole G."/>
            <person name="Calvet F."/>
            <person name="Ruiz-Romero M."/>
            <person name="Marangio P."/>
            <person name="Guigo R."/>
            <person name="Rago D."/>
            <person name="Mirbahai L."/>
            <person name="Eastwood N."/>
            <person name="Colbourne J.K."/>
            <person name="Zhou J."/>
            <person name="Mallon E."/>
            <person name="Orsini L."/>
        </authorList>
    </citation>
    <scope>NUCLEOTIDE SEQUENCE [LARGE SCALE GENOMIC DNA]</scope>
    <source>
        <strain evidence="8">LRV0_1</strain>
    </source>
</reference>
<name>A0ABQ9YPT6_9CRUS</name>
<protein>
    <recommendedName>
        <fullName evidence="2">peptide-methionine (S)-S-oxide reductase</fullName>
        <ecNumber evidence="2">1.8.4.11</ecNumber>
    </recommendedName>
    <alternativeName>
        <fullName evidence="5">Peptide-methionine (S)-S-oxide reductase</fullName>
    </alternativeName>
    <alternativeName>
        <fullName evidence="4">Protein-methionine-S-oxide reductase</fullName>
    </alternativeName>
</protein>
<organism evidence="8 9">
    <name type="scientific">Daphnia magna</name>
    <dbReference type="NCBI Taxonomy" id="35525"/>
    <lineage>
        <taxon>Eukaryota</taxon>
        <taxon>Metazoa</taxon>
        <taxon>Ecdysozoa</taxon>
        <taxon>Arthropoda</taxon>
        <taxon>Crustacea</taxon>
        <taxon>Branchiopoda</taxon>
        <taxon>Diplostraca</taxon>
        <taxon>Cladocera</taxon>
        <taxon>Anomopoda</taxon>
        <taxon>Daphniidae</taxon>
        <taxon>Daphnia</taxon>
    </lineage>
</organism>
<dbReference type="PANTHER" id="PTHR42799:SF13">
    <property type="entry name" value="PEPTIDE METHIONINE SULFOXIDE REDUCTASE"/>
    <property type="match status" value="1"/>
</dbReference>
<dbReference type="PANTHER" id="PTHR42799">
    <property type="entry name" value="MITOCHONDRIAL PEPTIDE METHIONINE SULFOXIDE REDUCTASE"/>
    <property type="match status" value="1"/>
</dbReference>
<proteinExistence type="inferred from homology"/>